<comment type="similarity">
    <text evidence="7">Belongs to the class I-like SAM-binding methyltransferase superfamily. C5-methyltransferase family.</text>
</comment>
<dbReference type="GO" id="GO:0032259">
    <property type="term" value="P:methylation"/>
    <property type="evidence" value="ECO:0007669"/>
    <property type="project" value="UniProtKB-KW"/>
</dbReference>
<feature type="active site" evidence="7">
    <location>
        <position position="240"/>
    </location>
</feature>
<dbReference type="PROSITE" id="PS51679">
    <property type="entry name" value="SAM_MT_C5"/>
    <property type="match status" value="1"/>
</dbReference>
<keyword evidence="5" id="KW-0680">Restriction system</keyword>
<keyword evidence="4 7" id="KW-0949">S-adenosyl-L-methionine</keyword>
<feature type="region of interest" description="Disordered" evidence="8">
    <location>
        <begin position="17"/>
        <end position="38"/>
    </location>
</feature>
<evidence type="ECO:0000313" key="10">
    <source>
        <dbReference type="Proteomes" id="UP000621455"/>
    </source>
</evidence>
<dbReference type="EMBL" id="WHJG01000023">
    <property type="protein sequence ID" value="NHZ81568.1"/>
    <property type="molecule type" value="Genomic_DNA"/>
</dbReference>
<dbReference type="Gene3D" id="3.40.50.150">
    <property type="entry name" value="Vaccinia Virus protein VP39"/>
    <property type="match status" value="1"/>
</dbReference>
<sequence>MALLAMAFVRRSEVNAQSVSHPRAAKRNSSLKKSPDVAPASVPWHFNARGVVETPDFAMNHPAAGGGIRLTIQAHCLGDRQWIAEPIWGCLCGHLPHDGLQPHTGSIVYQSRSEAVEHGLDTGLGKIRQQLGALAKTPEWRQKVQAVETWATEAIVQSRENDETLILHGTTVIDLCSGGLGGFGLGLASLGAEVVLACEIDPEARRVYQRNVKPRDIHHDLCTLDGTKLKCDILTLGLLCQAFSTAGKHQGLADPVRNDVYRHSLRLAGEIDAKVVIIECARQLLTHDGGADAEVVLNTLMRAGYRVQHRTLNASGFGLAQSRERSFIVATRLGLPVDDIMGYVFPTEQAPTACVEDILEHNVPHSIADDQFVLHRVVPTERQSSLIEVGLLKTVKTQRLLDAQGYRLYSAKGLGAALTATGGGRATCTGVYLVNGKARGLTPREASRMQGMPEWASHHQTTSHALKHAGNAVAVPVARELGRQLGNILSRRS</sequence>
<evidence type="ECO:0000256" key="1">
    <source>
        <dbReference type="ARBA" id="ARBA00011975"/>
    </source>
</evidence>
<reference evidence="9 10" key="1">
    <citation type="submission" date="2019-10" db="EMBL/GenBank/DDBJ databases">
        <title>Taxonomy of Antarctic Massilia spp.: description of Massilia rubra sp. nov., Massilia aquatica sp. nov., Massilia mucilaginosa sp. nov., Massilia frigida sp. nov. isolated from streams, lakes and regoliths.</title>
        <authorList>
            <person name="Holochova P."/>
            <person name="Sedlacek I."/>
            <person name="Kralova S."/>
            <person name="Maslanova I."/>
            <person name="Busse H.-J."/>
            <person name="Stankova E."/>
            <person name="Vrbovska V."/>
            <person name="Kovarovic V."/>
            <person name="Bartak M."/>
            <person name="Svec P."/>
            <person name="Pantucek R."/>
        </authorList>
    </citation>
    <scope>NUCLEOTIDE SEQUENCE [LARGE SCALE GENOMIC DNA]</scope>
    <source>
        <strain evidence="9 10">CCM 8695</strain>
    </source>
</reference>
<evidence type="ECO:0000256" key="8">
    <source>
        <dbReference type="SAM" id="MobiDB-lite"/>
    </source>
</evidence>
<dbReference type="InterPro" id="IPR031303">
    <property type="entry name" value="C5_meth_CS"/>
</dbReference>
<evidence type="ECO:0000313" key="9">
    <source>
        <dbReference type="EMBL" id="NHZ81568.1"/>
    </source>
</evidence>
<evidence type="ECO:0000256" key="4">
    <source>
        <dbReference type="ARBA" id="ARBA00022691"/>
    </source>
</evidence>
<evidence type="ECO:0000256" key="7">
    <source>
        <dbReference type="PROSITE-ProRule" id="PRU01016"/>
    </source>
</evidence>
<name>A0ABX0NBB3_9BURK</name>
<dbReference type="InterPro" id="IPR001525">
    <property type="entry name" value="C5_MeTfrase"/>
</dbReference>
<keyword evidence="2 7" id="KW-0489">Methyltransferase</keyword>
<evidence type="ECO:0000256" key="6">
    <source>
        <dbReference type="ARBA" id="ARBA00047422"/>
    </source>
</evidence>
<dbReference type="Pfam" id="PF00145">
    <property type="entry name" value="DNA_methylase"/>
    <property type="match status" value="1"/>
</dbReference>
<dbReference type="SUPFAM" id="SSF53335">
    <property type="entry name" value="S-adenosyl-L-methionine-dependent methyltransferases"/>
    <property type="match status" value="1"/>
</dbReference>
<evidence type="ECO:0000256" key="5">
    <source>
        <dbReference type="ARBA" id="ARBA00022747"/>
    </source>
</evidence>
<dbReference type="GO" id="GO:0003886">
    <property type="term" value="F:DNA (cytosine-5-)-methyltransferase activity"/>
    <property type="evidence" value="ECO:0007669"/>
    <property type="project" value="UniProtKB-EC"/>
</dbReference>
<accession>A0ABX0NBB3</accession>
<proteinExistence type="inferred from homology"/>
<keyword evidence="3 7" id="KW-0808">Transferase</keyword>
<keyword evidence="10" id="KW-1185">Reference proteome</keyword>
<dbReference type="PROSITE" id="PS00095">
    <property type="entry name" value="C5_MTASE_2"/>
    <property type="match status" value="1"/>
</dbReference>
<dbReference type="PANTHER" id="PTHR46098:SF1">
    <property type="entry name" value="TRNA (CYTOSINE(38)-C(5))-METHYLTRANSFERASE"/>
    <property type="match status" value="1"/>
</dbReference>
<evidence type="ECO:0000256" key="2">
    <source>
        <dbReference type="ARBA" id="ARBA00022603"/>
    </source>
</evidence>
<dbReference type="PANTHER" id="PTHR46098">
    <property type="entry name" value="TRNA (CYTOSINE(38)-C(5))-METHYLTRANSFERASE"/>
    <property type="match status" value="1"/>
</dbReference>
<gene>
    <name evidence="9" type="primary">dcm</name>
    <name evidence="9" type="ORF">F2P44_20140</name>
</gene>
<dbReference type="Proteomes" id="UP000621455">
    <property type="component" value="Unassembled WGS sequence"/>
</dbReference>
<organism evidence="9 10">
    <name type="scientific">Massilia frigida</name>
    <dbReference type="NCBI Taxonomy" id="2609281"/>
    <lineage>
        <taxon>Bacteria</taxon>
        <taxon>Pseudomonadati</taxon>
        <taxon>Pseudomonadota</taxon>
        <taxon>Betaproteobacteria</taxon>
        <taxon>Burkholderiales</taxon>
        <taxon>Oxalobacteraceae</taxon>
        <taxon>Telluria group</taxon>
        <taxon>Massilia</taxon>
    </lineage>
</organism>
<dbReference type="InterPro" id="IPR029063">
    <property type="entry name" value="SAM-dependent_MTases_sf"/>
</dbReference>
<dbReference type="InterPro" id="IPR050750">
    <property type="entry name" value="C5-MTase"/>
</dbReference>
<dbReference type="EC" id="2.1.1.37" evidence="1"/>
<evidence type="ECO:0000256" key="3">
    <source>
        <dbReference type="ARBA" id="ARBA00022679"/>
    </source>
</evidence>
<dbReference type="Gene3D" id="3.90.120.10">
    <property type="entry name" value="DNA Methylase, subunit A, domain 2"/>
    <property type="match status" value="1"/>
</dbReference>
<dbReference type="NCBIfam" id="TIGR00675">
    <property type="entry name" value="dcm"/>
    <property type="match status" value="1"/>
</dbReference>
<protein>
    <recommendedName>
        <fullName evidence="1">DNA (cytosine-5-)-methyltransferase</fullName>
        <ecNumber evidence="1">2.1.1.37</ecNumber>
    </recommendedName>
</protein>
<comment type="catalytic activity">
    <reaction evidence="6">
        <text>a 2'-deoxycytidine in DNA + S-adenosyl-L-methionine = a 5-methyl-2'-deoxycytidine in DNA + S-adenosyl-L-homocysteine + H(+)</text>
        <dbReference type="Rhea" id="RHEA:13681"/>
        <dbReference type="Rhea" id="RHEA-COMP:11369"/>
        <dbReference type="Rhea" id="RHEA-COMP:11370"/>
        <dbReference type="ChEBI" id="CHEBI:15378"/>
        <dbReference type="ChEBI" id="CHEBI:57856"/>
        <dbReference type="ChEBI" id="CHEBI:59789"/>
        <dbReference type="ChEBI" id="CHEBI:85452"/>
        <dbReference type="ChEBI" id="CHEBI:85454"/>
        <dbReference type="EC" id="2.1.1.37"/>
    </reaction>
</comment>
<comment type="caution">
    <text evidence="9">The sequence shown here is derived from an EMBL/GenBank/DDBJ whole genome shotgun (WGS) entry which is preliminary data.</text>
</comment>